<dbReference type="Pfam" id="PF13177">
    <property type="entry name" value="DNA_pol3_delta2"/>
    <property type="match status" value="1"/>
</dbReference>
<proteinExistence type="predicted"/>
<dbReference type="InterPro" id="IPR027417">
    <property type="entry name" value="P-loop_NTPase"/>
</dbReference>
<dbReference type="GO" id="GO:0006261">
    <property type="term" value="P:DNA-templated DNA replication"/>
    <property type="evidence" value="ECO:0007669"/>
    <property type="project" value="TreeGrafter"/>
</dbReference>
<dbReference type="Pfam" id="PF22534">
    <property type="entry name" value="RFC_C"/>
    <property type="match status" value="1"/>
</dbReference>
<dbReference type="FunFam" id="3.40.50.300:FF:000136">
    <property type="entry name" value="Replication factor C subunit 5"/>
    <property type="match status" value="1"/>
</dbReference>
<dbReference type="GO" id="GO:0003689">
    <property type="term" value="F:DNA clamp loader activity"/>
    <property type="evidence" value="ECO:0007669"/>
    <property type="project" value="TreeGrafter"/>
</dbReference>
<protein>
    <submittedName>
        <fullName evidence="2">Replication factor C/ subunit 5/2</fullName>
    </submittedName>
</protein>
<dbReference type="GO" id="GO:0005663">
    <property type="term" value="C:DNA replication factor C complex"/>
    <property type="evidence" value="ECO:0007669"/>
    <property type="project" value="TreeGrafter"/>
</dbReference>
<dbReference type="PANTHER" id="PTHR11669">
    <property type="entry name" value="REPLICATION FACTOR C / DNA POLYMERASE III GAMMA-TAU SUBUNIT"/>
    <property type="match status" value="1"/>
</dbReference>
<dbReference type="GO" id="GO:0003677">
    <property type="term" value="F:DNA binding"/>
    <property type="evidence" value="ECO:0007669"/>
    <property type="project" value="InterPro"/>
</dbReference>
<dbReference type="InterPro" id="IPR050238">
    <property type="entry name" value="DNA_Rep/Repair_Clamp_Loader"/>
</dbReference>
<sequence length="404" mass="44823">MCVVCVRDSFTQFVASCCGPSLENSRTSLAGMWCNKYTPTQLDAMDYHRDATRLFISVARAKNPPHLLVHGPRGSGRHTRILAYIRSVYGVQTLDYIPSTMLYETNTDTCEVNILSTACHLELNPSEMGNHDVFIIQTVLKETASTSSIGDKFKVVVLQDADKLSFTAQQALRRLMEQYAATCKLILVAESISGLISPIVSRCFCIRVPGFSDEEIVHALDTTITKHRLMPNFTKESLHTLLPEVAAVACGDLRRAFLLLQTYQYASAKRNVSIQSLVPEWETLCTNIASQVATARKMAIKSAEATKSGKGTKPEQSDKLEIIRTTLVEMLKKSIPADMILAKLYEGFKDQTKGMGHRAAQILLNLADLAMEYEARLVAGSNPLYHLEAFSFSALRELITDTSR</sequence>
<keyword evidence="1" id="KW-0235">DNA replication</keyword>
<dbReference type="Gene3D" id="1.20.272.10">
    <property type="match status" value="1"/>
</dbReference>
<dbReference type="SUPFAM" id="SSF48019">
    <property type="entry name" value="post-AAA+ oligomerization domain-like"/>
    <property type="match status" value="1"/>
</dbReference>
<dbReference type="EMBL" id="JXTI01000154">
    <property type="protein sequence ID" value="KWX11816.1"/>
    <property type="molecule type" value="Genomic_DNA"/>
</dbReference>
<dbReference type="VEuPathDB" id="GiardiaDB:QR46_4219"/>
<organism evidence="2 3">
    <name type="scientific">Giardia duodenalis assemblage B</name>
    <dbReference type="NCBI Taxonomy" id="1394984"/>
    <lineage>
        <taxon>Eukaryota</taxon>
        <taxon>Metamonada</taxon>
        <taxon>Diplomonadida</taxon>
        <taxon>Hexamitidae</taxon>
        <taxon>Giardiinae</taxon>
        <taxon>Giardia</taxon>
    </lineage>
</organism>
<name>A0A132NP60_GIAIN</name>
<accession>A0A132NP60</accession>
<dbReference type="InterPro" id="IPR008921">
    <property type="entry name" value="DNA_pol3_clamp-load_cplx_C"/>
</dbReference>
<dbReference type="OrthoDB" id="761538at2759"/>
<dbReference type="AlphaFoldDB" id="A0A132NP60"/>
<evidence type="ECO:0000256" key="1">
    <source>
        <dbReference type="ARBA" id="ARBA00022705"/>
    </source>
</evidence>
<reference evidence="2 3" key="1">
    <citation type="journal article" date="2015" name="Mol. Biochem. Parasitol.">
        <title>Identification of polymorphic genes for use in assemblage B genotyping assays through comparative genomics of multiple assemblage B Giardia duodenalis isolates.</title>
        <authorList>
            <person name="Wielinga C."/>
            <person name="Thompson R.C."/>
            <person name="Monis P."/>
            <person name="Ryan U."/>
        </authorList>
    </citation>
    <scope>NUCLEOTIDE SEQUENCE [LARGE SCALE GENOMIC DNA]</scope>
    <source>
        <strain evidence="2 3">BAH15c1</strain>
    </source>
</reference>
<comment type="caution">
    <text evidence="2">The sequence shown here is derived from an EMBL/GenBank/DDBJ whole genome shotgun (WGS) entry which is preliminary data.</text>
</comment>
<dbReference type="GO" id="GO:0006281">
    <property type="term" value="P:DNA repair"/>
    <property type="evidence" value="ECO:0007669"/>
    <property type="project" value="TreeGrafter"/>
</dbReference>
<evidence type="ECO:0000313" key="2">
    <source>
        <dbReference type="EMBL" id="KWX11816.1"/>
    </source>
</evidence>
<dbReference type="SUPFAM" id="SSF52540">
    <property type="entry name" value="P-loop containing nucleoside triphosphate hydrolases"/>
    <property type="match status" value="1"/>
</dbReference>
<dbReference type="Gene3D" id="3.40.50.300">
    <property type="entry name" value="P-loop containing nucleotide triphosphate hydrolases"/>
    <property type="match status" value="1"/>
</dbReference>
<dbReference type="PANTHER" id="PTHR11669:SF1">
    <property type="entry name" value="REPLICATION FACTOR C SUBUNIT 3"/>
    <property type="match status" value="1"/>
</dbReference>
<dbReference type="Proteomes" id="UP000070089">
    <property type="component" value="Unassembled WGS sequence"/>
</dbReference>
<gene>
    <name evidence="2" type="ORF">QR46_4219</name>
</gene>
<dbReference type="GO" id="GO:0005634">
    <property type="term" value="C:nucleus"/>
    <property type="evidence" value="ECO:0007669"/>
    <property type="project" value="TreeGrafter"/>
</dbReference>
<evidence type="ECO:0000313" key="3">
    <source>
        <dbReference type="Proteomes" id="UP000070089"/>
    </source>
</evidence>